<gene>
    <name evidence="2" type="ORF">IAB90_01280</name>
</gene>
<sequence>MKVFISYHRADTKYRYKVENILNNAGIDYYAVPEDADFNGKKAETIKTFICNRLKKCDVLICLIGRETYKRPHVDREIHTALKGEPGVRLGIIGVLLDTRGDTLKGIDLKSFPVKLWDNKNYVVWTEYKDLNRDIVELVKQAANNSHNENLQTNHSNPCMPLRSTLYYDN</sequence>
<dbReference type="Gene3D" id="3.40.50.10140">
    <property type="entry name" value="Toll/interleukin-1 receptor homology (TIR) domain"/>
    <property type="match status" value="1"/>
</dbReference>
<dbReference type="SUPFAM" id="SSF52200">
    <property type="entry name" value="Toll/Interleukin receptor TIR domain"/>
    <property type="match status" value="1"/>
</dbReference>
<name>A0A9D1AFX0_9FIRM</name>
<reference evidence="2" key="2">
    <citation type="journal article" date="2021" name="PeerJ">
        <title>Extensive microbial diversity within the chicken gut microbiome revealed by metagenomics and culture.</title>
        <authorList>
            <person name="Gilroy R."/>
            <person name="Ravi A."/>
            <person name="Getino M."/>
            <person name="Pursley I."/>
            <person name="Horton D.L."/>
            <person name="Alikhan N.F."/>
            <person name="Baker D."/>
            <person name="Gharbi K."/>
            <person name="Hall N."/>
            <person name="Watson M."/>
            <person name="Adriaenssens E.M."/>
            <person name="Foster-Nyarko E."/>
            <person name="Jarju S."/>
            <person name="Secka A."/>
            <person name="Antonio M."/>
            <person name="Oren A."/>
            <person name="Chaudhuri R.R."/>
            <person name="La Ragione R."/>
            <person name="Hildebrand F."/>
            <person name="Pallen M.J."/>
        </authorList>
    </citation>
    <scope>NUCLEOTIDE SEQUENCE</scope>
    <source>
        <strain evidence="2">ChiW25-3613</strain>
    </source>
</reference>
<organism evidence="2 3">
    <name type="scientific">Candidatus Coproplasma stercoripullorum</name>
    <dbReference type="NCBI Taxonomy" id="2840751"/>
    <lineage>
        <taxon>Bacteria</taxon>
        <taxon>Bacillati</taxon>
        <taxon>Bacillota</taxon>
        <taxon>Clostridia</taxon>
        <taxon>Eubacteriales</taxon>
        <taxon>Candidatus Coproplasma</taxon>
    </lineage>
</organism>
<comment type="caution">
    <text evidence="2">The sequence shown here is derived from an EMBL/GenBank/DDBJ whole genome shotgun (WGS) entry which is preliminary data.</text>
</comment>
<evidence type="ECO:0000259" key="1">
    <source>
        <dbReference type="Pfam" id="PF08937"/>
    </source>
</evidence>
<evidence type="ECO:0000313" key="2">
    <source>
        <dbReference type="EMBL" id="HIR38991.1"/>
    </source>
</evidence>
<proteinExistence type="predicted"/>
<evidence type="ECO:0000313" key="3">
    <source>
        <dbReference type="Proteomes" id="UP000824179"/>
    </source>
</evidence>
<protein>
    <submittedName>
        <fullName evidence="2">TIR domain-containing protein</fullName>
    </submittedName>
</protein>
<reference evidence="2" key="1">
    <citation type="submission" date="2020-10" db="EMBL/GenBank/DDBJ databases">
        <authorList>
            <person name="Gilroy R."/>
        </authorList>
    </citation>
    <scope>NUCLEOTIDE SEQUENCE</scope>
    <source>
        <strain evidence="2">ChiW25-3613</strain>
    </source>
</reference>
<dbReference type="InterPro" id="IPR015032">
    <property type="entry name" value="ThsB__TIR-like_domain"/>
</dbReference>
<dbReference type="InterPro" id="IPR035897">
    <property type="entry name" value="Toll_tir_struct_dom_sf"/>
</dbReference>
<dbReference type="Pfam" id="PF08937">
    <property type="entry name" value="ThsB_TIR"/>
    <property type="match status" value="1"/>
</dbReference>
<accession>A0A9D1AFX0</accession>
<dbReference type="AlphaFoldDB" id="A0A9D1AFX0"/>
<dbReference type="EMBL" id="DVHB01000026">
    <property type="protein sequence ID" value="HIR38991.1"/>
    <property type="molecule type" value="Genomic_DNA"/>
</dbReference>
<dbReference type="Proteomes" id="UP000824179">
    <property type="component" value="Unassembled WGS sequence"/>
</dbReference>
<feature type="domain" description="Thoeris protein ThsB TIR-like" evidence="1">
    <location>
        <begin position="4"/>
        <end position="100"/>
    </location>
</feature>